<evidence type="ECO:0000256" key="3">
    <source>
        <dbReference type="ARBA" id="ARBA00022692"/>
    </source>
</evidence>
<keyword evidence="3 6" id="KW-0812">Transmembrane</keyword>
<reference evidence="8" key="3">
    <citation type="submission" date="2015-06" db="UniProtKB">
        <authorList>
            <consortium name="EnsemblMetazoa"/>
        </authorList>
    </citation>
    <scope>IDENTIFICATION</scope>
</reference>
<evidence type="ECO:0000256" key="1">
    <source>
        <dbReference type="ARBA" id="ARBA00004370"/>
    </source>
</evidence>
<evidence type="ECO:0000313" key="9">
    <source>
        <dbReference type="Proteomes" id="UP000014760"/>
    </source>
</evidence>
<dbReference type="PANTHER" id="PTHR33966">
    <property type="entry name" value="PROTEIN ODR-4 HOMOLOG"/>
    <property type="match status" value="1"/>
</dbReference>
<dbReference type="AlphaFoldDB" id="R7U985"/>
<dbReference type="GO" id="GO:0008104">
    <property type="term" value="P:intracellular protein localization"/>
    <property type="evidence" value="ECO:0007669"/>
    <property type="project" value="TreeGrafter"/>
</dbReference>
<evidence type="ECO:0000256" key="6">
    <source>
        <dbReference type="SAM" id="Phobius"/>
    </source>
</evidence>
<dbReference type="HOGENOM" id="CLU_043811_0_0_1"/>
<organism evidence="7">
    <name type="scientific">Capitella teleta</name>
    <name type="common">Polychaete worm</name>
    <dbReference type="NCBI Taxonomy" id="283909"/>
    <lineage>
        <taxon>Eukaryota</taxon>
        <taxon>Metazoa</taxon>
        <taxon>Spiralia</taxon>
        <taxon>Lophotrochozoa</taxon>
        <taxon>Annelida</taxon>
        <taxon>Polychaeta</taxon>
        <taxon>Sedentaria</taxon>
        <taxon>Scolecida</taxon>
        <taxon>Capitellidae</taxon>
        <taxon>Capitella</taxon>
    </lineage>
</organism>
<keyword evidence="4 6" id="KW-1133">Transmembrane helix</keyword>
<dbReference type="GO" id="GO:0012505">
    <property type="term" value="C:endomembrane system"/>
    <property type="evidence" value="ECO:0007669"/>
    <property type="project" value="TreeGrafter"/>
</dbReference>
<reference evidence="7 9" key="2">
    <citation type="journal article" date="2013" name="Nature">
        <title>Insights into bilaterian evolution from three spiralian genomes.</title>
        <authorList>
            <person name="Simakov O."/>
            <person name="Marletaz F."/>
            <person name="Cho S.J."/>
            <person name="Edsinger-Gonzales E."/>
            <person name="Havlak P."/>
            <person name="Hellsten U."/>
            <person name="Kuo D.H."/>
            <person name="Larsson T."/>
            <person name="Lv J."/>
            <person name="Arendt D."/>
            <person name="Savage R."/>
            <person name="Osoegawa K."/>
            <person name="de Jong P."/>
            <person name="Grimwood J."/>
            <person name="Chapman J.A."/>
            <person name="Shapiro H."/>
            <person name="Aerts A."/>
            <person name="Otillar R.P."/>
            <person name="Terry A.Y."/>
            <person name="Boore J.L."/>
            <person name="Grigoriev I.V."/>
            <person name="Lindberg D.R."/>
            <person name="Seaver E.C."/>
            <person name="Weisblat D.A."/>
            <person name="Putnam N.H."/>
            <person name="Rokhsar D.S."/>
        </authorList>
    </citation>
    <scope>NUCLEOTIDE SEQUENCE</scope>
    <source>
        <strain evidence="7 9">I ESC-2004</strain>
    </source>
</reference>
<name>R7U985_CAPTE</name>
<dbReference type="PANTHER" id="PTHR33966:SF1">
    <property type="entry name" value="PROTEIN ODR-4 HOMOLOG"/>
    <property type="match status" value="1"/>
</dbReference>
<dbReference type="STRING" id="283909.R7U985"/>
<keyword evidence="9" id="KW-1185">Reference proteome</keyword>
<dbReference type="FunCoup" id="R7U985">
    <property type="interactions" value="1145"/>
</dbReference>
<accession>R7U985</accession>
<comment type="similarity">
    <text evidence="2">Belongs to the ODR-4 family.</text>
</comment>
<sequence length="441" mass="48813">MGRTILADSSLQKKIETFIEPQIGIIIGQVSLQKDFAVHLIRTPDKEDEDTSFKIDAVDDIWVATHAQQVKRMLPGGLDIIGVYAAGSPDVISNAQYKLKRILYAVHKAVSMNSSASESLELYTLLACTLTKKLTCRTFDVLDNKAAANPAEWKPQNASERWLQVQTQLALDVLLPISHDSTSTVLKKQLLMGLQPTFDNIRNSLGTVDSQMLMPDQLLDPQGSTSERAKKGKKKQVQEEWESRVFNVDFFQQSSKAVASSELMNCDAKICIRGMVYGCAYLHRKATVSEAMKALKSDVIDSIVARCELLCEDILQAEEEQDPRVLYETPLRLFAPLRDSGLNFCDYLFIDEEISNSVERFRDLVDVIVREDEIDADTERKPESEDLVKSNRIPGIEAESGSDSSAAKGKQNPLALGIGLALGALGAGVLAASTYLFFDQD</sequence>
<dbReference type="Pfam" id="PF14778">
    <property type="entry name" value="ODR4-like"/>
    <property type="match status" value="1"/>
</dbReference>
<dbReference type="EnsemblMetazoa" id="CapteT220721">
    <property type="protein sequence ID" value="CapteP220721"/>
    <property type="gene ID" value="CapteG220721"/>
</dbReference>
<evidence type="ECO:0000256" key="4">
    <source>
        <dbReference type="ARBA" id="ARBA00022989"/>
    </source>
</evidence>
<dbReference type="EMBL" id="AMQN01008653">
    <property type="status" value="NOT_ANNOTATED_CDS"/>
    <property type="molecule type" value="Genomic_DNA"/>
</dbReference>
<proteinExistence type="inferred from homology"/>
<dbReference type="OMA" id="FNEPPRR"/>
<evidence type="ECO:0000313" key="7">
    <source>
        <dbReference type="EMBL" id="ELU02910.1"/>
    </source>
</evidence>
<dbReference type="Proteomes" id="UP000014760">
    <property type="component" value="Unassembled WGS sequence"/>
</dbReference>
<dbReference type="GO" id="GO:0016020">
    <property type="term" value="C:membrane"/>
    <property type="evidence" value="ECO:0007669"/>
    <property type="project" value="UniProtKB-SubCell"/>
</dbReference>
<dbReference type="OrthoDB" id="21458at2759"/>
<evidence type="ECO:0000256" key="5">
    <source>
        <dbReference type="ARBA" id="ARBA00023136"/>
    </source>
</evidence>
<dbReference type="EMBL" id="KB303655">
    <property type="protein sequence ID" value="ELU02910.1"/>
    <property type="molecule type" value="Genomic_DNA"/>
</dbReference>
<feature type="transmembrane region" description="Helical" evidence="6">
    <location>
        <begin position="414"/>
        <end position="438"/>
    </location>
</feature>
<dbReference type="InterPro" id="IPR029454">
    <property type="entry name" value="ODR-4-like"/>
</dbReference>
<evidence type="ECO:0000313" key="8">
    <source>
        <dbReference type="EnsemblMetazoa" id="CapteP220721"/>
    </source>
</evidence>
<protein>
    <recommendedName>
        <fullName evidence="10">Protein odr-4 homolog</fullName>
    </recommendedName>
</protein>
<reference evidence="9" key="1">
    <citation type="submission" date="2012-12" db="EMBL/GenBank/DDBJ databases">
        <authorList>
            <person name="Hellsten U."/>
            <person name="Grimwood J."/>
            <person name="Chapman J.A."/>
            <person name="Shapiro H."/>
            <person name="Aerts A."/>
            <person name="Otillar R.P."/>
            <person name="Terry A.Y."/>
            <person name="Boore J.L."/>
            <person name="Simakov O."/>
            <person name="Marletaz F."/>
            <person name="Cho S.-J."/>
            <person name="Edsinger-Gonzales E."/>
            <person name="Havlak P."/>
            <person name="Kuo D.-H."/>
            <person name="Larsson T."/>
            <person name="Lv J."/>
            <person name="Arendt D."/>
            <person name="Savage R."/>
            <person name="Osoegawa K."/>
            <person name="de Jong P."/>
            <person name="Lindberg D.R."/>
            <person name="Seaver E.C."/>
            <person name="Weisblat D.A."/>
            <person name="Putnam N.H."/>
            <person name="Grigoriev I.V."/>
            <person name="Rokhsar D.S."/>
        </authorList>
    </citation>
    <scope>NUCLEOTIDE SEQUENCE</scope>
    <source>
        <strain evidence="9">I ESC-2004</strain>
    </source>
</reference>
<gene>
    <name evidence="7" type="ORF">CAPTEDRAFT_220721</name>
</gene>
<comment type="subcellular location">
    <subcellularLocation>
        <location evidence="1">Membrane</location>
    </subcellularLocation>
</comment>
<evidence type="ECO:0000256" key="2">
    <source>
        <dbReference type="ARBA" id="ARBA00010131"/>
    </source>
</evidence>
<keyword evidence="5 6" id="KW-0472">Membrane</keyword>
<evidence type="ECO:0008006" key="10">
    <source>
        <dbReference type="Google" id="ProtNLM"/>
    </source>
</evidence>